<dbReference type="OrthoDB" id="10269715at2759"/>
<dbReference type="AlphaFoldDB" id="A0A5S9XJW6"/>
<accession>A0A5S9XJW6</accession>
<protein>
    <submittedName>
        <fullName evidence="1">Uncharacterized protein</fullName>
    </submittedName>
</protein>
<gene>
    <name evidence="1" type="ORF">C24_LOCUS14822</name>
</gene>
<sequence>MRKIIRCVYKEYVIGDFEFLPWTAHPRTSSEWLLELRV</sequence>
<proteinExistence type="predicted"/>
<organism evidence="1 2">
    <name type="scientific">Arabidopsis thaliana</name>
    <name type="common">Mouse-ear cress</name>
    <dbReference type="NCBI Taxonomy" id="3702"/>
    <lineage>
        <taxon>Eukaryota</taxon>
        <taxon>Viridiplantae</taxon>
        <taxon>Streptophyta</taxon>
        <taxon>Embryophyta</taxon>
        <taxon>Tracheophyta</taxon>
        <taxon>Spermatophyta</taxon>
        <taxon>Magnoliopsida</taxon>
        <taxon>eudicotyledons</taxon>
        <taxon>Gunneridae</taxon>
        <taxon>Pentapetalae</taxon>
        <taxon>rosids</taxon>
        <taxon>malvids</taxon>
        <taxon>Brassicales</taxon>
        <taxon>Brassicaceae</taxon>
        <taxon>Camelineae</taxon>
        <taxon>Arabidopsis</taxon>
    </lineage>
</organism>
<evidence type="ECO:0000313" key="2">
    <source>
        <dbReference type="Proteomes" id="UP000434276"/>
    </source>
</evidence>
<dbReference type="EMBL" id="CACSHJ010000089">
    <property type="protein sequence ID" value="CAA0384639.1"/>
    <property type="molecule type" value="Genomic_DNA"/>
</dbReference>
<dbReference type="Proteomes" id="UP000434276">
    <property type="component" value="Unassembled WGS sequence"/>
</dbReference>
<reference evidence="1 2" key="1">
    <citation type="submission" date="2019-12" db="EMBL/GenBank/DDBJ databases">
        <authorList>
            <person name="Jiao W.-B."/>
            <person name="Schneeberger K."/>
        </authorList>
    </citation>
    <scope>NUCLEOTIDE SEQUENCE [LARGE SCALE GENOMIC DNA]</scope>
    <source>
        <strain evidence="2">cv. C24</strain>
    </source>
</reference>
<evidence type="ECO:0000313" key="1">
    <source>
        <dbReference type="EMBL" id="CAA0384639.1"/>
    </source>
</evidence>
<name>A0A5S9XJW6_ARATH</name>